<evidence type="ECO:0000313" key="4">
    <source>
        <dbReference type="Proteomes" id="UP000054321"/>
    </source>
</evidence>
<organism evidence="3 4">
    <name type="scientific">Oidiodendron maius (strain Zn)</name>
    <dbReference type="NCBI Taxonomy" id="913774"/>
    <lineage>
        <taxon>Eukaryota</taxon>
        <taxon>Fungi</taxon>
        <taxon>Dikarya</taxon>
        <taxon>Ascomycota</taxon>
        <taxon>Pezizomycotina</taxon>
        <taxon>Leotiomycetes</taxon>
        <taxon>Leotiomycetes incertae sedis</taxon>
        <taxon>Myxotrichaceae</taxon>
        <taxon>Oidiodendron</taxon>
    </lineage>
</organism>
<dbReference type="HOGENOM" id="CLU_010194_13_0_1"/>
<dbReference type="GO" id="GO:0005737">
    <property type="term" value="C:cytoplasm"/>
    <property type="evidence" value="ECO:0007669"/>
    <property type="project" value="TreeGrafter"/>
</dbReference>
<dbReference type="GO" id="GO:0016616">
    <property type="term" value="F:oxidoreductase activity, acting on the CH-OH group of donors, NAD or NADP as acceptor"/>
    <property type="evidence" value="ECO:0007669"/>
    <property type="project" value="TreeGrafter"/>
</dbReference>
<proteinExistence type="inferred from homology"/>
<name>A0A0C3GBM4_OIDMZ</name>
<reference evidence="4" key="2">
    <citation type="submission" date="2015-01" db="EMBL/GenBank/DDBJ databases">
        <title>Evolutionary Origins and Diversification of the Mycorrhizal Mutualists.</title>
        <authorList>
            <consortium name="DOE Joint Genome Institute"/>
            <consortium name="Mycorrhizal Genomics Consortium"/>
            <person name="Kohler A."/>
            <person name="Kuo A."/>
            <person name="Nagy L.G."/>
            <person name="Floudas D."/>
            <person name="Copeland A."/>
            <person name="Barry K.W."/>
            <person name="Cichocki N."/>
            <person name="Veneault-Fourrey C."/>
            <person name="LaButti K."/>
            <person name="Lindquist E.A."/>
            <person name="Lipzen A."/>
            <person name="Lundell T."/>
            <person name="Morin E."/>
            <person name="Murat C."/>
            <person name="Riley R."/>
            <person name="Ohm R."/>
            <person name="Sun H."/>
            <person name="Tunlid A."/>
            <person name="Henrissat B."/>
            <person name="Grigoriev I.V."/>
            <person name="Hibbett D.S."/>
            <person name="Martin F."/>
        </authorList>
    </citation>
    <scope>NUCLEOTIDE SEQUENCE [LARGE SCALE GENOMIC DNA]</scope>
    <source>
        <strain evidence="4">Zn</strain>
    </source>
</reference>
<dbReference type="EMBL" id="KN832894">
    <property type="protein sequence ID" value="KIM93580.1"/>
    <property type="molecule type" value="Genomic_DNA"/>
</dbReference>
<protein>
    <submittedName>
        <fullName evidence="3">Uncharacterized protein</fullName>
    </submittedName>
</protein>
<dbReference type="InParanoid" id="A0A0C3GBM4"/>
<accession>A0A0C3GBM4</accession>
<dbReference type="OrthoDB" id="37659at2759"/>
<dbReference type="InterPro" id="IPR036291">
    <property type="entry name" value="NAD(P)-bd_dom_sf"/>
</dbReference>
<dbReference type="Proteomes" id="UP000054321">
    <property type="component" value="Unassembled WGS sequence"/>
</dbReference>
<dbReference type="AlphaFoldDB" id="A0A0C3GBM4"/>
<dbReference type="Gene3D" id="3.40.50.720">
    <property type="entry name" value="NAD(P)-binding Rossmann-like Domain"/>
    <property type="match status" value="1"/>
</dbReference>
<dbReference type="STRING" id="913774.A0A0C3GBM4"/>
<dbReference type="Pfam" id="PF00106">
    <property type="entry name" value="adh_short"/>
    <property type="match status" value="1"/>
</dbReference>
<dbReference type="PANTHER" id="PTHR44229:SF4">
    <property type="entry name" value="15-HYDROXYPROSTAGLANDIN DEHYDROGENASE [NAD(+)]"/>
    <property type="match status" value="1"/>
</dbReference>
<comment type="similarity">
    <text evidence="1">Belongs to the short-chain dehydrogenases/reductases (SDR) family.</text>
</comment>
<sequence length="277" mass="30303">MGATGNGKVALITGGGSGIGLFTSKYLAEQGWHVSIADMNEKTGQAAADLVNGIFTKTNVTKYSDQAHAFQRTWEKYGRIDFVFANAGILDVSDFYQDYEKLPPPELDLLSVRVSTDGAMYSSYLAMHYFRKNATPGGDLIITSSGKSTCPSALYHSVILPIYCAAKYAVNGLIRSLGEGLKKENIKVNGILPGAVPTNIGLPVKLEKLGIKPTLPDDKITKEEHILAAITELLEDKTAFGQCVEVSAAKRYRRKQHEYPDETMAYLMGEKESWSKH</sequence>
<gene>
    <name evidence="3" type="ORF">OIDMADRAFT_61508</name>
</gene>
<evidence type="ECO:0000313" key="3">
    <source>
        <dbReference type="EMBL" id="KIM93580.1"/>
    </source>
</evidence>
<keyword evidence="2" id="KW-0560">Oxidoreductase</keyword>
<evidence type="ECO:0000256" key="1">
    <source>
        <dbReference type="ARBA" id="ARBA00006484"/>
    </source>
</evidence>
<dbReference type="InterPro" id="IPR002347">
    <property type="entry name" value="SDR_fam"/>
</dbReference>
<keyword evidence="4" id="KW-1185">Reference proteome</keyword>
<evidence type="ECO:0000256" key="2">
    <source>
        <dbReference type="ARBA" id="ARBA00023002"/>
    </source>
</evidence>
<reference evidence="3 4" key="1">
    <citation type="submission" date="2014-04" db="EMBL/GenBank/DDBJ databases">
        <authorList>
            <consortium name="DOE Joint Genome Institute"/>
            <person name="Kuo A."/>
            <person name="Martino E."/>
            <person name="Perotto S."/>
            <person name="Kohler A."/>
            <person name="Nagy L.G."/>
            <person name="Floudas D."/>
            <person name="Copeland A."/>
            <person name="Barry K.W."/>
            <person name="Cichocki N."/>
            <person name="Veneault-Fourrey C."/>
            <person name="LaButti K."/>
            <person name="Lindquist E.A."/>
            <person name="Lipzen A."/>
            <person name="Lundell T."/>
            <person name="Morin E."/>
            <person name="Murat C."/>
            <person name="Sun H."/>
            <person name="Tunlid A."/>
            <person name="Henrissat B."/>
            <person name="Grigoriev I.V."/>
            <person name="Hibbett D.S."/>
            <person name="Martin F."/>
            <person name="Nordberg H.P."/>
            <person name="Cantor M.N."/>
            <person name="Hua S.X."/>
        </authorList>
    </citation>
    <scope>NUCLEOTIDE SEQUENCE [LARGE SCALE GENOMIC DNA]</scope>
    <source>
        <strain evidence="3 4">Zn</strain>
    </source>
</reference>
<dbReference type="PANTHER" id="PTHR44229">
    <property type="entry name" value="15-HYDROXYPROSTAGLANDIN DEHYDROGENASE [NAD(+)]"/>
    <property type="match status" value="1"/>
</dbReference>
<dbReference type="SUPFAM" id="SSF51735">
    <property type="entry name" value="NAD(P)-binding Rossmann-fold domains"/>
    <property type="match status" value="1"/>
</dbReference>
<dbReference type="PRINTS" id="PR00081">
    <property type="entry name" value="GDHRDH"/>
</dbReference>